<protein>
    <submittedName>
        <fullName evidence="1">Uncharacterized protein</fullName>
    </submittedName>
</protein>
<proteinExistence type="predicted"/>
<gene>
    <name evidence="1" type="ORF">DDZ15_14155</name>
</gene>
<dbReference type="AlphaFoldDB" id="A0A316TTV9"/>
<evidence type="ECO:0000313" key="2">
    <source>
        <dbReference type="Proteomes" id="UP000245533"/>
    </source>
</evidence>
<reference evidence="1 2" key="1">
    <citation type="submission" date="2018-05" db="EMBL/GenBank/DDBJ databases">
        <title>Rhodohalobacter halophilus gen. nov., sp. nov., a moderately halophilic member of the family Balneolaceae.</title>
        <authorList>
            <person name="Liu Z.-W."/>
        </authorList>
    </citation>
    <scope>NUCLEOTIDE SEQUENCE [LARGE SCALE GENOMIC DNA]</scope>
    <source>
        <strain evidence="1 2">8A47</strain>
    </source>
</reference>
<keyword evidence="2" id="KW-1185">Reference proteome</keyword>
<evidence type="ECO:0000313" key="1">
    <source>
        <dbReference type="EMBL" id="PWN05724.1"/>
    </source>
</evidence>
<organism evidence="1 2">
    <name type="scientific">Rhodohalobacter mucosus</name>
    <dbReference type="NCBI Taxonomy" id="2079485"/>
    <lineage>
        <taxon>Bacteria</taxon>
        <taxon>Pseudomonadati</taxon>
        <taxon>Balneolota</taxon>
        <taxon>Balneolia</taxon>
        <taxon>Balneolales</taxon>
        <taxon>Balneolaceae</taxon>
        <taxon>Rhodohalobacter</taxon>
    </lineage>
</organism>
<sequence>MFVGGQWSVVSGLLLVVSCSVIKVRSSLPVTFIQKSISGLFQNTPPHIQRHPALSGSVA</sequence>
<name>A0A316TTV9_9BACT</name>
<dbReference type="EMBL" id="QGGB01000009">
    <property type="protein sequence ID" value="PWN05724.1"/>
    <property type="molecule type" value="Genomic_DNA"/>
</dbReference>
<dbReference type="Proteomes" id="UP000245533">
    <property type="component" value="Unassembled WGS sequence"/>
</dbReference>
<accession>A0A316TTV9</accession>
<comment type="caution">
    <text evidence="1">The sequence shown here is derived from an EMBL/GenBank/DDBJ whole genome shotgun (WGS) entry which is preliminary data.</text>
</comment>